<feature type="region of interest" description="Disordered" evidence="1">
    <location>
        <begin position="123"/>
        <end position="142"/>
    </location>
</feature>
<feature type="compositionally biased region" description="Low complexity" evidence="1">
    <location>
        <begin position="254"/>
        <end position="266"/>
    </location>
</feature>
<dbReference type="Pfam" id="PF08238">
    <property type="entry name" value="Sel1"/>
    <property type="match status" value="3"/>
</dbReference>
<dbReference type="GO" id="GO:0032153">
    <property type="term" value="C:cell division site"/>
    <property type="evidence" value="ECO:0007669"/>
    <property type="project" value="TreeGrafter"/>
</dbReference>
<feature type="compositionally biased region" description="Basic and acidic residues" evidence="1">
    <location>
        <begin position="699"/>
        <end position="713"/>
    </location>
</feature>
<reference evidence="3" key="2">
    <citation type="submission" date="2015-01" db="EMBL/GenBank/DDBJ databases">
        <title>Evolutionary Origins and Diversification of the Mycorrhizal Mutualists.</title>
        <authorList>
            <consortium name="DOE Joint Genome Institute"/>
            <consortium name="Mycorrhizal Genomics Consortium"/>
            <person name="Kohler A."/>
            <person name="Kuo A."/>
            <person name="Nagy L.G."/>
            <person name="Floudas D."/>
            <person name="Copeland A."/>
            <person name="Barry K.W."/>
            <person name="Cichocki N."/>
            <person name="Veneault-Fourrey C."/>
            <person name="LaButti K."/>
            <person name="Lindquist E.A."/>
            <person name="Lipzen A."/>
            <person name="Lundell T."/>
            <person name="Morin E."/>
            <person name="Murat C."/>
            <person name="Riley R."/>
            <person name="Ohm R."/>
            <person name="Sun H."/>
            <person name="Tunlid A."/>
            <person name="Henrissat B."/>
            <person name="Grigoriev I.V."/>
            <person name="Hibbett D.S."/>
            <person name="Martin F."/>
        </authorList>
    </citation>
    <scope>NUCLEOTIDE SEQUENCE [LARGE SCALE GENOMIC DNA]</scope>
    <source>
        <strain evidence="3">Zn</strain>
    </source>
</reference>
<dbReference type="SMART" id="SM00671">
    <property type="entry name" value="SEL1"/>
    <property type="match status" value="3"/>
</dbReference>
<reference evidence="2 3" key="1">
    <citation type="submission" date="2014-04" db="EMBL/GenBank/DDBJ databases">
        <authorList>
            <consortium name="DOE Joint Genome Institute"/>
            <person name="Kuo A."/>
            <person name="Martino E."/>
            <person name="Perotto S."/>
            <person name="Kohler A."/>
            <person name="Nagy L.G."/>
            <person name="Floudas D."/>
            <person name="Copeland A."/>
            <person name="Barry K.W."/>
            <person name="Cichocki N."/>
            <person name="Veneault-Fourrey C."/>
            <person name="LaButti K."/>
            <person name="Lindquist E.A."/>
            <person name="Lipzen A."/>
            <person name="Lundell T."/>
            <person name="Morin E."/>
            <person name="Murat C."/>
            <person name="Sun H."/>
            <person name="Tunlid A."/>
            <person name="Henrissat B."/>
            <person name="Grigoriev I.V."/>
            <person name="Hibbett D.S."/>
            <person name="Martin F."/>
            <person name="Nordberg H.P."/>
            <person name="Cantor M.N."/>
            <person name="Hua S.X."/>
        </authorList>
    </citation>
    <scope>NUCLEOTIDE SEQUENCE [LARGE SCALE GENOMIC DNA]</scope>
    <source>
        <strain evidence="2 3">Zn</strain>
    </source>
</reference>
<evidence type="ECO:0000313" key="2">
    <source>
        <dbReference type="EMBL" id="KIN04710.1"/>
    </source>
</evidence>
<sequence length="713" mass="77389">MANRPTFIDVRSQSHHGYRGGNGAPSPRGLPSPRMHLAGEIPPHLSPLDAFAAQSRMLAKQLDEGSTAAGRRLSRLPPLTIENTLQNRPGYFRSLSADPAADSASPRSAGVVTAVEDPALRPKSIYPQVSGTSSISPLPTPRLDALDEEQFRGRRPSSTAAAIDREHRSSRNILPPLQPPSSSDSMYQRRDGSGPRRQQEGSLAAGGYDSRALAPPRSPFAQRTPSPKSMSESSDDDFTGRIPTLFPHRNLSNGSGFSSSPTGISSELDSKGRSPSVSSEISVGGTHLPKPAFNFSRPLSRATQAPAPVDIPTRQASSDSQPSFVLADDTVHTPVSMHGESFPDTINEAGAAPSYVYSTFSLPRGKTLQRNSLIFQEQVQFPWEQPLNFGDSFLGGAPPSPPSRPSTSSKHENTRPSLDPGKQSYPTRPSYELGRRSAEHDKTTPRPSVERPTSASAGSSSTIKARSQNSLLPKAEWSAEEHVGKAIEFHEAGALTKSTYHLRLAARQNHPTGMLLYALACRHGWGMRPNQKEGVAWLRKAADSVSPEMFDEENSKDGVADLLEQKMKKAQFALSIYELGVSHMNGWGIEQDKTLALKCFEIAGSWGDGDALAEAGYCYAQGVGCKKDLKKSAGLYRQAEAKGISMVGNSWIYKAKYNDDTPKEPKKKLAERGRSSTDKESKATRSKSRTRNMFGRMKSNKEPGRDPRPEPLP</sequence>
<keyword evidence="3" id="KW-1185">Reference proteome</keyword>
<protein>
    <recommendedName>
        <fullName evidence="4">Cell cycle inhibitor Nif1</fullName>
    </recommendedName>
</protein>
<dbReference type="EMBL" id="KN832872">
    <property type="protein sequence ID" value="KIN04710.1"/>
    <property type="molecule type" value="Genomic_DNA"/>
</dbReference>
<accession>A0A0C3HNX5</accession>
<feature type="compositionally biased region" description="Polar residues" evidence="1">
    <location>
        <begin position="127"/>
        <end position="137"/>
    </location>
</feature>
<evidence type="ECO:0000313" key="3">
    <source>
        <dbReference type="Proteomes" id="UP000054321"/>
    </source>
</evidence>
<proteinExistence type="predicted"/>
<feature type="compositionally biased region" description="Low complexity" evidence="1">
    <location>
        <begin position="93"/>
        <end position="109"/>
    </location>
</feature>
<dbReference type="GO" id="GO:0010972">
    <property type="term" value="P:negative regulation of G2/M transition of mitotic cell cycle"/>
    <property type="evidence" value="ECO:0007669"/>
    <property type="project" value="TreeGrafter"/>
</dbReference>
<feature type="compositionally biased region" description="Basic and acidic residues" evidence="1">
    <location>
        <begin position="659"/>
        <end position="683"/>
    </location>
</feature>
<dbReference type="InterPro" id="IPR006597">
    <property type="entry name" value="Sel1-like"/>
</dbReference>
<feature type="region of interest" description="Disordered" evidence="1">
    <location>
        <begin position="386"/>
        <end position="471"/>
    </location>
</feature>
<dbReference type="Proteomes" id="UP000054321">
    <property type="component" value="Unassembled WGS sequence"/>
</dbReference>
<dbReference type="STRING" id="913774.A0A0C3HNX5"/>
<dbReference type="InParanoid" id="A0A0C3HNX5"/>
<dbReference type="AlphaFoldDB" id="A0A0C3HNX5"/>
<dbReference type="OrthoDB" id="2384430at2759"/>
<dbReference type="SUPFAM" id="SSF81901">
    <property type="entry name" value="HCP-like"/>
    <property type="match status" value="1"/>
</dbReference>
<gene>
    <name evidence="2" type="ORF">OIDMADRAFT_156945</name>
</gene>
<organism evidence="2 3">
    <name type="scientific">Oidiodendron maius (strain Zn)</name>
    <dbReference type="NCBI Taxonomy" id="913774"/>
    <lineage>
        <taxon>Eukaryota</taxon>
        <taxon>Fungi</taxon>
        <taxon>Dikarya</taxon>
        <taxon>Ascomycota</taxon>
        <taxon>Pezizomycotina</taxon>
        <taxon>Leotiomycetes</taxon>
        <taxon>Leotiomycetes incertae sedis</taxon>
        <taxon>Myxotrichaceae</taxon>
        <taxon>Oidiodendron</taxon>
    </lineage>
</organism>
<feature type="compositionally biased region" description="Polar residues" evidence="1">
    <location>
        <begin position="451"/>
        <end position="471"/>
    </location>
</feature>
<evidence type="ECO:0000256" key="1">
    <source>
        <dbReference type="SAM" id="MobiDB-lite"/>
    </source>
</evidence>
<feature type="region of interest" description="Disordered" evidence="1">
    <location>
        <begin position="147"/>
        <end position="305"/>
    </location>
</feature>
<name>A0A0C3HNX5_OIDMZ</name>
<feature type="compositionally biased region" description="Basic and acidic residues" evidence="1">
    <location>
        <begin position="187"/>
        <end position="199"/>
    </location>
</feature>
<feature type="region of interest" description="Disordered" evidence="1">
    <location>
        <begin position="659"/>
        <end position="713"/>
    </location>
</feature>
<dbReference type="Gene3D" id="1.25.40.10">
    <property type="entry name" value="Tetratricopeptide repeat domain"/>
    <property type="match status" value="1"/>
</dbReference>
<feature type="compositionally biased region" description="Basic and acidic residues" evidence="1">
    <location>
        <begin position="433"/>
        <end position="444"/>
    </location>
</feature>
<feature type="compositionally biased region" description="Polar residues" evidence="1">
    <location>
        <begin position="221"/>
        <end position="232"/>
    </location>
</feature>
<feature type="region of interest" description="Disordered" evidence="1">
    <location>
        <begin position="1"/>
        <end position="43"/>
    </location>
</feature>
<dbReference type="PANTHER" id="PTHR43628:SF11">
    <property type="entry name" value="PROTEIN DSF2"/>
    <property type="match status" value="1"/>
</dbReference>
<dbReference type="PANTHER" id="PTHR43628">
    <property type="entry name" value="ACTIVATOR OF C KINASE PROTEIN 1-RELATED"/>
    <property type="match status" value="1"/>
</dbReference>
<feature type="region of interest" description="Disordered" evidence="1">
    <location>
        <begin position="85"/>
        <end position="115"/>
    </location>
</feature>
<dbReference type="InterPro" id="IPR052945">
    <property type="entry name" value="Mitotic_Regulator"/>
</dbReference>
<dbReference type="InterPro" id="IPR011990">
    <property type="entry name" value="TPR-like_helical_dom_sf"/>
</dbReference>
<evidence type="ECO:0008006" key="4">
    <source>
        <dbReference type="Google" id="ProtNLM"/>
    </source>
</evidence>
<dbReference type="HOGENOM" id="CLU_011273_0_0_1"/>